<dbReference type="AlphaFoldDB" id="A0AAE0G593"/>
<accession>A0AAE0G593</accession>
<evidence type="ECO:0000256" key="2">
    <source>
        <dbReference type="SAM" id="Phobius"/>
    </source>
</evidence>
<proteinExistence type="predicted"/>
<keyword evidence="2" id="KW-0472">Membrane</keyword>
<feature type="transmembrane region" description="Helical" evidence="2">
    <location>
        <begin position="27"/>
        <end position="52"/>
    </location>
</feature>
<evidence type="ECO:0000313" key="3">
    <source>
        <dbReference type="EMBL" id="KAK3271811.1"/>
    </source>
</evidence>
<organism evidence="3 4">
    <name type="scientific">Cymbomonas tetramitiformis</name>
    <dbReference type="NCBI Taxonomy" id="36881"/>
    <lineage>
        <taxon>Eukaryota</taxon>
        <taxon>Viridiplantae</taxon>
        <taxon>Chlorophyta</taxon>
        <taxon>Pyramimonadophyceae</taxon>
        <taxon>Pyramimonadales</taxon>
        <taxon>Pyramimonadaceae</taxon>
        <taxon>Cymbomonas</taxon>
    </lineage>
</organism>
<protein>
    <submittedName>
        <fullName evidence="3">Uncharacterized protein</fullName>
    </submittedName>
</protein>
<reference evidence="3 4" key="1">
    <citation type="journal article" date="2015" name="Genome Biol. Evol.">
        <title>Comparative Genomics of a Bacterivorous Green Alga Reveals Evolutionary Causalities and Consequences of Phago-Mixotrophic Mode of Nutrition.</title>
        <authorList>
            <person name="Burns J.A."/>
            <person name="Paasch A."/>
            <person name="Narechania A."/>
            <person name="Kim E."/>
        </authorList>
    </citation>
    <scope>NUCLEOTIDE SEQUENCE [LARGE SCALE GENOMIC DNA]</scope>
    <source>
        <strain evidence="3 4">PLY_AMNH</strain>
    </source>
</reference>
<evidence type="ECO:0000256" key="1">
    <source>
        <dbReference type="SAM" id="MobiDB-lite"/>
    </source>
</evidence>
<dbReference type="Proteomes" id="UP001190700">
    <property type="component" value="Unassembled WGS sequence"/>
</dbReference>
<keyword evidence="4" id="KW-1185">Reference proteome</keyword>
<gene>
    <name evidence="3" type="ORF">CYMTET_19863</name>
</gene>
<keyword evidence="2" id="KW-1133">Transmembrane helix</keyword>
<feature type="region of interest" description="Disordered" evidence="1">
    <location>
        <begin position="1"/>
        <end position="20"/>
    </location>
</feature>
<sequence>MSNYMAGASFYGNDPTPSSLSTMSSQAVYLSLSLLSLVSLAGAGVAVGSGVAMMSMDAAQTKAAPTAASPKESFKLGGR</sequence>
<comment type="caution">
    <text evidence="3">The sequence shown here is derived from an EMBL/GenBank/DDBJ whole genome shotgun (WGS) entry which is preliminary data.</text>
</comment>
<dbReference type="EMBL" id="LGRX02009353">
    <property type="protein sequence ID" value="KAK3271811.1"/>
    <property type="molecule type" value="Genomic_DNA"/>
</dbReference>
<evidence type="ECO:0000313" key="4">
    <source>
        <dbReference type="Proteomes" id="UP001190700"/>
    </source>
</evidence>
<name>A0AAE0G593_9CHLO</name>
<keyword evidence="2" id="KW-0812">Transmembrane</keyword>